<dbReference type="Gene3D" id="2.60.120.200">
    <property type="match status" value="1"/>
</dbReference>
<dbReference type="InterPro" id="IPR046524">
    <property type="entry name" value="DUF6701"/>
</dbReference>
<feature type="domain" description="DUF6701" evidence="2">
    <location>
        <begin position="588"/>
        <end position="1164"/>
    </location>
</feature>
<comment type="caution">
    <text evidence="3">The sequence shown here is derived from an EMBL/GenBank/DDBJ whole genome shotgun (WGS) entry which is preliminary data.</text>
</comment>
<keyword evidence="4" id="KW-1185">Reference proteome</keyword>
<dbReference type="EMBL" id="JBELOE010000062">
    <property type="protein sequence ID" value="MER2490642.1"/>
    <property type="molecule type" value="Genomic_DNA"/>
</dbReference>
<gene>
    <name evidence="3" type="ORF">ABS311_01920</name>
</gene>
<organism evidence="3 4">
    <name type="scientific">Catenovulum sediminis</name>
    <dbReference type="NCBI Taxonomy" id="1740262"/>
    <lineage>
        <taxon>Bacteria</taxon>
        <taxon>Pseudomonadati</taxon>
        <taxon>Pseudomonadota</taxon>
        <taxon>Gammaproteobacteria</taxon>
        <taxon>Alteromonadales</taxon>
        <taxon>Alteromonadaceae</taxon>
        <taxon>Catenovulum</taxon>
    </lineage>
</organism>
<dbReference type="RefSeq" id="WP_143870960.1">
    <property type="nucleotide sequence ID" value="NZ_CP041660.1"/>
</dbReference>
<keyword evidence="1" id="KW-0732">Signal</keyword>
<accession>A0ABV1RD66</accession>
<dbReference type="Pfam" id="PF13385">
    <property type="entry name" value="Laminin_G_3"/>
    <property type="match status" value="1"/>
</dbReference>
<dbReference type="Proteomes" id="UP001467690">
    <property type="component" value="Unassembled WGS sequence"/>
</dbReference>
<feature type="signal peptide" evidence="1">
    <location>
        <begin position="1"/>
        <end position="19"/>
    </location>
</feature>
<proteinExistence type="predicted"/>
<dbReference type="Pfam" id="PF20419">
    <property type="entry name" value="DUF6701"/>
    <property type="match status" value="1"/>
</dbReference>
<feature type="chain" id="PRO_5045374748" evidence="1">
    <location>
        <begin position="20"/>
        <end position="1165"/>
    </location>
</feature>
<sequence length="1165" mass="125536">MKKLFFLLLLALLPSTAWSAGCEDVFSAAIGSHHSQGQITMYANSRISNEPHPDRLPFVHIRDQIAPDTCGRRVTCGISGQPQSGLTLPPFLASNNTRWISLNGGHHVFSDEHNGNITLNSNATASFSQVNGTYRFAQLTLNTGAELVVPPGDYYFGSLTLNDTSNIRIDVSRGRGTVRFHVQNQVTVNSRGINRDGDPDNLVIYIHANNSYNSLALNTASEIVGFVYVDGDNTTGRTTINASGLIRGRLSTGSLIMNSEAAVEYAGVINQVDFGHNVCSQTDTAPVLQVHYQFDQGSGQIATDSSANARNLTLGISNAADNQDPSWQCHDTNKTYLAFDASANQRALSPSFTPPANGLVAFWMKVDAMPTSRQRIFGFGDGFEARWEAGNTIYWDIQKTDTNTSISSNLSNNDLNKWVHLAIAYSSSNNTWSVYKDGIQVARGSETLTAQGPSQLTLGGSTWQPNSESFNGALEDFRIYSGVLSQQQITNLAATPPVDCISVDHYEITHDSQALTCNSAAITVKACATADCRLYDQVTQASLTKTISRRTEVVDNHSFTGSKSVTLRQSTPATITLGLQDLSPSAPVTCNGNGNCQLVFSDSGFVVSQQNIESCTTGTVTIQALKSDGSQNCAPAWSGHRRLQILFSHRNKQGNAAIQLAGHAYSIGHRHTISASFDRSAQASFHISYPDAGAVTLQVTDPEGILNTGSAVQNFYPNKIVLSSDSTNNHPINSAFSLNLSAQCSDNRVTPSYQANQMQFDLQRISPDPASGGVEANLTYNSSNGQVTSQSGFNNTSGLTFVEGAYSHAQSKIDEYGLYQLQARDLNYLSATTITSNNLTLGTFIPASLQIYNAADSYPNGYTDARAAGQYANQINNSYSYLGQSFSYTTRPVIAVLALDSAGNAIKNYTTALGTANLVLDLNKVSSAATDNGFTLTSSFNAGILTDNADGSFSYQLGADSFSHQKNAQQNISPFNTHIPITFAAGAFYDLSNGAIASSSKTITPNSAYMVNARLNSTNNYGPETDNLQMLLKVQYFDGSNWLTATADNTTRLASSQFTIGGQTHAANQNWLNRYTISSGDTVNLLSPATTTNQINALNGQLNFTFAAPGAGNQGSLSSTIDLTSIEYLQYDWDNSGTLNSAITTEMTWGIFRGNDRVIFWREVY</sequence>
<evidence type="ECO:0000256" key="1">
    <source>
        <dbReference type="SAM" id="SignalP"/>
    </source>
</evidence>
<evidence type="ECO:0000259" key="2">
    <source>
        <dbReference type="Pfam" id="PF20419"/>
    </source>
</evidence>
<name>A0ABV1RD66_9ALTE</name>
<evidence type="ECO:0000313" key="4">
    <source>
        <dbReference type="Proteomes" id="UP001467690"/>
    </source>
</evidence>
<dbReference type="SUPFAM" id="SSF49899">
    <property type="entry name" value="Concanavalin A-like lectins/glucanases"/>
    <property type="match status" value="1"/>
</dbReference>
<protein>
    <submittedName>
        <fullName evidence="3">LamG domain-containing protein</fullName>
    </submittedName>
</protein>
<reference evidence="3 4" key="1">
    <citation type="submission" date="2024-06" db="EMBL/GenBank/DDBJ databases">
        <authorList>
            <person name="Chen R.Y."/>
        </authorList>
    </citation>
    <scope>NUCLEOTIDE SEQUENCE [LARGE SCALE GENOMIC DNA]</scope>
    <source>
        <strain evidence="3 4">D2</strain>
    </source>
</reference>
<evidence type="ECO:0000313" key="3">
    <source>
        <dbReference type="EMBL" id="MER2490642.1"/>
    </source>
</evidence>
<dbReference type="InterPro" id="IPR013320">
    <property type="entry name" value="ConA-like_dom_sf"/>
</dbReference>
<dbReference type="PROSITE" id="PS51257">
    <property type="entry name" value="PROKAR_LIPOPROTEIN"/>
    <property type="match status" value="1"/>
</dbReference>